<dbReference type="PANTHER" id="PTHR47237:SF2">
    <property type="entry name" value="BLL4206 PROTEIN"/>
    <property type="match status" value="1"/>
</dbReference>
<feature type="domain" description="N-acetyltransferase" evidence="1">
    <location>
        <begin position="5"/>
        <end position="143"/>
    </location>
</feature>
<protein>
    <recommendedName>
        <fullName evidence="1">N-acetyltransferase domain-containing protein</fullName>
    </recommendedName>
</protein>
<dbReference type="InterPro" id="IPR016181">
    <property type="entry name" value="Acyl_CoA_acyltransferase"/>
</dbReference>
<keyword evidence="3" id="KW-1185">Reference proteome</keyword>
<organism evidence="2 3">
    <name type="scientific">Cyclobacterium amurskyense</name>
    <dbReference type="NCBI Taxonomy" id="320787"/>
    <lineage>
        <taxon>Bacteria</taxon>
        <taxon>Pseudomonadati</taxon>
        <taxon>Bacteroidota</taxon>
        <taxon>Cytophagia</taxon>
        <taxon>Cytophagales</taxon>
        <taxon>Cyclobacteriaceae</taxon>
        <taxon>Cyclobacterium</taxon>
    </lineage>
</organism>
<sequence>MDSEFYIREMQVEDLNDAMRLKSEEGWNQTRFDWELFLTNNPDLCLVVIADDKVVGTVCSFSYKGKLAWIGMMLVDRMYRRKGISKKLMREVIQRLGTNQTIKLDATPAGQMVYEQLGFVKEYSLFRWVRPQGKSQIWGFPTEEVLKIEEEDFEAILSYDKKVFGADREEVLQQLFANFPNGAFMVKRDQEIEGFMFCRPGSKFLQFGPLVATNDKVAQVLISKALAHFYDRDLVLDLAEHHANLNPWLEKCGFSKQRELIRMFIPPNAAKGTVENYYLITGPELG</sequence>
<dbReference type="RefSeq" id="WP_048640420.1">
    <property type="nucleotide sequence ID" value="NZ_CP012040.1"/>
</dbReference>
<dbReference type="InterPro" id="IPR000182">
    <property type="entry name" value="GNAT_dom"/>
</dbReference>
<evidence type="ECO:0000259" key="1">
    <source>
        <dbReference type="PROSITE" id="PS51186"/>
    </source>
</evidence>
<dbReference type="OrthoDB" id="1096234at2"/>
<dbReference type="Proteomes" id="UP000036520">
    <property type="component" value="Chromosome"/>
</dbReference>
<dbReference type="GO" id="GO:0016747">
    <property type="term" value="F:acyltransferase activity, transferring groups other than amino-acyl groups"/>
    <property type="evidence" value="ECO:0007669"/>
    <property type="project" value="InterPro"/>
</dbReference>
<dbReference type="InterPro" id="IPR052729">
    <property type="entry name" value="Acyl/Acetyltrans_Enzymes"/>
</dbReference>
<dbReference type="PANTHER" id="PTHR47237">
    <property type="entry name" value="SLL0310 PROTEIN"/>
    <property type="match status" value="1"/>
</dbReference>
<evidence type="ECO:0000313" key="2">
    <source>
        <dbReference type="EMBL" id="AKP49932.1"/>
    </source>
</evidence>
<gene>
    <name evidence="2" type="ORF">CA2015_0462</name>
</gene>
<dbReference type="PROSITE" id="PS51186">
    <property type="entry name" value="GNAT"/>
    <property type="match status" value="1"/>
</dbReference>
<accession>A0A0H4PNW6</accession>
<evidence type="ECO:0000313" key="3">
    <source>
        <dbReference type="Proteomes" id="UP000036520"/>
    </source>
</evidence>
<dbReference type="SUPFAM" id="SSF55729">
    <property type="entry name" value="Acyl-CoA N-acyltransferases (Nat)"/>
    <property type="match status" value="1"/>
</dbReference>
<proteinExistence type="predicted"/>
<name>A0A0H4PNW6_9BACT</name>
<dbReference type="EMBL" id="CP012040">
    <property type="protein sequence ID" value="AKP49932.1"/>
    <property type="molecule type" value="Genomic_DNA"/>
</dbReference>
<dbReference type="AlphaFoldDB" id="A0A0H4PNW6"/>
<dbReference type="Pfam" id="PF18014">
    <property type="entry name" value="Acetyltransf_18"/>
    <property type="match status" value="1"/>
</dbReference>
<dbReference type="KEGG" id="camu:CA2015_0462"/>
<dbReference type="Pfam" id="PF00583">
    <property type="entry name" value="Acetyltransf_1"/>
    <property type="match status" value="1"/>
</dbReference>
<dbReference type="InterPro" id="IPR041496">
    <property type="entry name" value="YitH/HolE_GNAT"/>
</dbReference>
<dbReference type="CDD" id="cd04301">
    <property type="entry name" value="NAT_SF"/>
    <property type="match status" value="1"/>
</dbReference>
<dbReference type="STRING" id="320787.CA2015_0462"/>
<dbReference type="Gene3D" id="3.40.630.30">
    <property type="match status" value="1"/>
</dbReference>
<dbReference type="Gene3D" id="3.40.630.90">
    <property type="match status" value="1"/>
</dbReference>
<reference evidence="2 3" key="1">
    <citation type="submission" date="2015-07" db="EMBL/GenBank/DDBJ databases">
        <authorList>
            <person name="Kim K.M."/>
        </authorList>
    </citation>
    <scope>NUCLEOTIDE SEQUENCE [LARGE SCALE GENOMIC DNA]</scope>
    <source>
        <strain evidence="2 3">KCTC 12363</strain>
    </source>
</reference>